<dbReference type="EMBL" id="KQ426629">
    <property type="protein sequence ID" value="KOF68004.1"/>
    <property type="molecule type" value="Genomic_DNA"/>
</dbReference>
<sequence length="79" mass="9421">MLQSLLTHLFLYRLTILQSLMSCDTVPSYQHWHSSIYWQLSRMHLEHLMFNIFVKIGCPPNLPQDCSFILHLSERHHSV</sequence>
<organism evidence="2">
    <name type="scientific">Octopus bimaculoides</name>
    <name type="common">California two-spotted octopus</name>
    <dbReference type="NCBI Taxonomy" id="37653"/>
    <lineage>
        <taxon>Eukaryota</taxon>
        <taxon>Metazoa</taxon>
        <taxon>Spiralia</taxon>
        <taxon>Lophotrochozoa</taxon>
        <taxon>Mollusca</taxon>
        <taxon>Cephalopoda</taxon>
        <taxon>Coleoidea</taxon>
        <taxon>Octopodiformes</taxon>
        <taxon>Octopoda</taxon>
        <taxon>Incirrata</taxon>
        <taxon>Octopodidae</taxon>
        <taxon>Octopus</taxon>
    </lineage>
</organism>
<dbReference type="AlphaFoldDB" id="A0A0L8FTJ6"/>
<feature type="signal peptide" evidence="1">
    <location>
        <begin position="1"/>
        <end position="25"/>
    </location>
</feature>
<protein>
    <recommendedName>
        <fullName evidence="3">Secreted protein</fullName>
    </recommendedName>
</protein>
<proteinExistence type="predicted"/>
<evidence type="ECO:0008006" key="3">
    <source>
        <dbReference type="Google" id="ProtNLM"/>
    </source>
</evidence>
<evidence type="ECO:0000313" key="2">
    <source>
        <dbReference type="EMBL" id="KOF68004.1"/>
    </source>
</evidence>
<keyword evidence="1" id="KW-0732">Signal</keyword>
<feature type="chain" id="PRO_5005582576" description="Secreted protein" evidence="1">
    <location>
        <begin position="26"/>
        <end position="79"/>
    </location>
</feature>
<name>A0A0L8FTJ6_OCTBM</name>
<gene>
    <name evidence="2" type="ORF">OCBIM_22008399mg</name>
</gene>
<reference evidence="2" key="1">
    <citation type="submission" date="2015-07" db="EMBL/GenBank/DDBJ databases">
        <title>MeaNS - Measles Nucleotide Surveillance Program.</title>
        <authorList>
            <person name="Tran T."/>
            <person name="Druce J."/>
        </authorList>
    </citation>
    <scope>NUCLEOTIDE SEQUENCE</scope>
    <source>
        <strain evidence="2">UCB-OBI-ISO-001</strain>
        <tissue evidence="2">Gonad</tissue>
    </source>
</reference>
<evidence type="ECO:0000256" key="1">
    <source>
        <dbReference type="SAM" id="SignalP"/>
    </source>
</evidence>
<accession>A0A0L8FTJ6</accession>